<evidence type="ECO:0000256" key="3">
    <source>
        <dbReference type="ARBA" id="ARBA00037883"/>
    </source>
</evidence>
<reference evidence="6 7" key="1">
    <citation type="submission" date="2019-03" db="EMBL/GenBank/DDBJ databases">
        <title>An improved genome assembly of the fluke Schistosoma japonicum.</title>
        <authorList>
            <person name="Hu W."/>
            <person name="Luo F."/>
            <person name="Yin M."/>
            <person name="Mo X."/>
            <person name="Sun C."/>
            <person name="Wu Q."/>
            <person name="Zhu B."/>
            <person name="Xiang M."/>
            <person name="Wang J."/>
            <person name="Wang Y."/>
            <person name="Zhang T."/>
            <person name="Xu B."/>
            <person name="Zheng H."/>
            <person name="Feng Z."/>
        </authorList>
    </citation>
    <scope>NUCLEOTIDE SEQUENCE [LARGE SCALE GENOMIC DNA]</scope>
    <source>
        <strain evidence="6">HuSjv2</strain>
        <tissue evidence="6">Worms</tissue>
    </source>
</reference>
<keyword evidence="6" id="KW-0808">Transferase</keyword>
<evidence type="ECO:0000256" key="5">
    <source>
        <dbReference type="ARBA" id="ARBA00038874"/>
    </source>
</evidence>
<evidence type="ECO:0000313" key="6">
    <source>
        <dbReference type="EMBL" id="TNN07911.1"/>
    </source>
</evidence>
<dbReference type="EC" id="2.7.1.82" evidence="5"/>
<gene>
    <name evidence="6" type="ORF">EWB00_007431</name>
</gene>
<keyword evidence="2" id="KW-1208">Phospholipid metabolism</keyword>
<dbReference type="Gene3D" id="3.90.1200.10">
    <property type="match status" value="1"/>
</dbReference>
<keyword evidence="6" id="KW-0418">Kinase</keyword>
<keyword evidence="1" id="KW-0444">Lipid biosynthesis</keyword>
<protein>
    <recommendedName>
        <fullName evidence="5">ethanolamine kinase</fullName>
        <ecNumber evidence="5">2.7.1.82</ecNumber>
    </recommendedName>
</protein>
<keyword evidence="7" id="KW-1185">Reference proteome</keyword>
<dbReference type="SUPFAM" id="SSF56112">
    <property type="entry name" value="Protein kinase-like (PK-like)"/>
    <property type="match status" value="1"/>
</dbReference>
<dbReference type="Proteomes" id="UP000311919">
    <property type="component" value="Unassembled WGS sequence"/>
</dbReference>
<dbReference type="GO" id="GO:0006646">
    <property type="term" value="P:phosphatidylethanolamine biosynthetic process"/>
    <property type="evidence" value="ECO:0007669"/>
    <property type="project" value="TreeGrafter"/>
</dbReference>
<accession>A0A4Z2CUE3</accession>
<proteinExistence type="inferred from homology"/>
<name>A0A4Z2CUE3_SCHJA</name>
<dbReference type="OrthoDB" id="10267235at2759"/>
<dbReference type="PANTHER" id="PTHR22603">
    <property type="entry name" value="CHOLINE/ETHANOALAMINE KINASE"/>
    <property type="match status" value="1"/>
</dbReference>
<dbReference type="EMBL" id="SKCS01000419">
    <property type="protein sequence ID" value="TNN07911.1"/>
    <property type="molecule type" value="Genomic_DNA"/>
</dbReference>
<organism evidence="6 7">
    <name type="scientific">Schistosoma japonicum</name>
    <name type="common">Blood fluke</name>
    <dbReference type="NCBI Taxonomy" id="6182"/>
    <lineage>
        <taxon>Eukaryota</taxon>
        <taxon>Metazoa</taxon>
        <taxon>Spiralia</taxon>
        <taxon>Lophotrochozoa</taxon>
        <taxon>Platyhelminthes</taxon>
        <taxon>Trematoda</taxon>
        <taxon>Digenea</taxon>
        <taxon>Strigeidida</taxon>
        <taxon>Schistosomatoidea</taxon>
        <taxon>Schistosomatidae</taxon>
        <taxon>Schistosoma</taxon>
    </lineage>
</organism>
<dbReference type="AlphaFoldDB" id="A0A4Z2CUE3"/>
<sequence>MKCMRIIRNFDCFQQLYAVFNNGFVYSYYDGCDISFEKLSDVKYSRLIAEKVAQLHCLPTDEFNEIQNGDLLEVNNMEPKLFSTLLKWIDRLKDEFISSSRNLTRYEFLFPSKSYVLNEVNKLMDHYLPSPISNIVICHNDLNAANVILAPDENSVHFIDMEYCDINYAAYDIANHFCEFTGPHAVDTERYPSLKFQKNWLKIYLTAYYKYSQSKLDPKYNDQQINVLTEDYLNLWLKEINCFALVSHLLWAVWAVIYASENLDSMNFLAYADAR</sequence>
<keyword evidence="1" id="KW-0594">Phospholipid biosynthesis</keyword>
<dbReference type="GO" id="GO:0004305">
    <property type="term" value="F:ethanolamine kinase activity"/>
    <property type="evidence" value="ECO:0007669"/>
    <property type="project" value="UniProtKB-EC"/>
</dbReference>
<evidence type="ECO:0000256" key="4">
    <source>
        <dbReference type="ARBA" id="ARBA00038211"/>
    </source>
</evidence>
<evidence type="ECO:0000256" key="1">
    <source>
        <dbReference type="ARBA" id="ARBA00023209"/>
    </source>
</evidence>
<dbReference type="PANTHER" id="PTHR22603:SF66">
    <property type="entry name" value="ETHANOLAMINE KINASE"/>
    <property type="match status" value="1"/>
</dbReference>
<keyword evidence="1" id="KW-0443">Lipid metabolism</keyword>
<comment type="similarity">
    <text evidence="4">Belongs to the choline/ethanolamine kinase family.</text>
</comment>
<evidence type="ECO:0000256" key="2">
    <source>
        <dbReference type="ARBA" id="ARBA00023264"/>
    </source>
</evidence>
<dbReference type="InterPro" id="IPR011009">
    <property type="entry name" value="Kinase-like_dom_sf"/>
</dbReference>
<evidence type="ECO:0000313" key="7">
    <source>
        <dbReference type="Proteomes" id="UP000311919"/>
    </source>
</evidence>
<dbReference type="Pfam" id="PF01633">
    <property type="entry name" value="Choline_kinase"/>
    <property type="match status" value="1"/>
</dbReference>
<comment type="caution">
    <text evidence="6">The sequence shown here is derived from an EMBL/GenBank/DDBJ whole genome shotgun (WGS) entry which is preliminary data.</text>
</comment>
<dbReference type="GO" id="GO:0005737">
    <property type="term" value="C:cytoplasm"/>
    <property type="evidence" value="ECO:0007669"/>
    <property type="project" value="TreeGrafter"/>
</dbReference>
<comment type="pathway">
    <text evidence="3">Phospholipid metabolism; phosphatidylethanolamine biosynthesis; phosphatidylethanolamine from ethanolamine: step 1/3.</text>
</comment>
<dbReference type="STRING" id="6182.A0A4Z2CUE3"/>